<dbReference type="GO" id="GO:0016491">
    <property type="term" value="F:oxidoreductase activity"/>
    <property type="evidence" value="ECO:0007669"/>
    <property type="project" value="UniProtKB-KW"/>
</dbReference>
<name>A0A423VC87_CYTCH</name>
<dbReference type="STRING" id="252740.A0A423VC87"/>
<reference evidence="3 4" key="1">
    <citation type="submission" date="2015-09" db="EMBL/GenBank/DDBJ databases">
        <title>Host preference determinants of Valsa canker pathogens revealed by comparative genomics.</title>
        <authorList>
            <person name="Yin Z."/>
            <person name="Huang L."/>
        </authorList>
    </citation>
    <scope>NUCLEOTIDE SEQUENCE [LARGE SCALE GENOMIC DNA]</scope>
    <source>
        <strain evidence="3 4">YSFL</strain>
    </source>
</reference>
<dbReference type="PANTHER" id="PTHR43364:SF4">
    <property type="entry name" value="NAD(P)-LINKED OXIDOREDUCTASE SUPERFAMILY PROTEIN"/>
    <property type="match status" value="1"/>
</dbReference>
<keyword evidence="1" id="KW-0560">Oxidoreductase</keyword>
<keyword evidence="4" id="KW-1185">Reference proteome</keyword>
<feature type="domain" description="NADP-dependent oxidoreductase" evidence="2">
    <location>
        <begin position="5"/>
        <end position="310"/>
    </location>
</feature>
<sequence length="334" mass="36721">MSAPKIFFGAGLFSKDQGFESAEDVRPWLDALVESKNIISGIDSAVAYRECEEWLGQLKAGSQYGFPIATKLTGGAHPALVATKDNVIAQAKESLSKLGVEKLDILFLHAPDMRVPFEETLSGFDALYKEGLFKHFGLANHTAEQVEEVVKICKEKSFVLPSVFQGSYNPIARLPEETLLPVLRKHNISFVAYSPMAGGFLAKTSQQFRDQPESLQGRWNKAGFLGKVYHFLYNKPLPLEALDKWHEIAAAEGISGGEMAYRWVAYNSAITKDDGMVVGATTIEQWKSNLTAIQKGPLSPEMAAKIDSLWTPELKAMGTLDNFEAVKAVMASPM</sequence>
<proteinExistence type="predicted"/>
<dbReference type="PANTHER" id="PTHR43364">
    <property type="entry name" value="NADH-SPECIFIC METHYLGLYOXAL REDUCTASE-RELATED"/>
    <property type="match status" value="1"/>
</dbReference>
<evidence type="ECO:0000256" key="1">
    <source>
        <dbReference type="ARBA" id="ARBA00023002"/>
    </source>
</evidence>
<organism evidence="3 4">
    <name type="scientific">Cytospora chrysosperma</name>
    <name type="common">Cytospora canker fungus</name>
    <name type="synonym">Sphaeria chrysosperma</name>
    <dbReference type="NCBI Taxonomy" id="252740"/>
    <lineage>
        <taxon>Eukaryota</taxon>
        <taxon>Fungi</taxon>
        <taxon>Dikarya</taxon>
        <taxon>Ascomycota</taxon>
        <taxon>Pezizomycotina</taxon>
        <taxon>Sordariomycetes</taxon>
        <taxon>Sordariomycetidae</taxon>
        <taxon>Diaporthales</taxon>
        <taxon>Cytosporaceae</taxon>
        <taxon>Cytospora</taxon>
    </lineage>
</organism>
<comment type="caution">
    <text evidence="3">The sequence shown here is derived from an EMBL/GenBank/DDBJ whole genome shotgun (WGS) entry which is preliminary data.</text>
</comment>
<dbReference type="CDD" id="cd19075">
    <property type="entry name" value="AKR_AKR7A1-5"/>
    <property type="match status" value="1"/>
</dbReference>
<dbReference type="InterPro" id="IPR036812">
    <property type="entry name" value="NAD(P)_OxRdtase_dom_sf"/>
</dbReference>
<dbReference type="InterPro" id="IPR050523">
    <property type="entry name" value="AKR_Detox_Biosynth"/>
</dbReference>
<accession>A0A423VC87</accession>
<dbReference type="Proteomes" id="UP000284375">
    <property type="component" value="Unassembled WGS sequence"/>
</dbReference>
<evidence type="ECO:0000313" key="4">
    <source>
        <dbReference type="Proteomes" id="UP000284375"/>
    </source>
</evidence>
<dbReference type="SUPFAM" id="SSF51430">
    <property type="entry name" value="NAD(P)-linked oxidoreductase"/>
    <property type="match status" value="1"/>
</dbReference>
<dbReference type="AlphaFoldDB" id="A0A423VC87"/>
<gene>
    <name evidence="3" type="ORF">VSDG_09117</name>
</gene>
<evidence type="ECO:0000313" key="3">
    <source>
        <dbReference type="EMBL" id="ROV88586.1"/>
    </source>
</evidence>
<protein>
    <recommendedName>
        <fullName evidence="2">NADP-dependent oxidoreductase domain-containing protein</fullName>
    </recommendedName>
</protein>
<dbReference type="Pfam" id="PF00248">
    <property type="entry name" value="Aldo_ket_red"/>
    <property type="match status" value="1"/>
</dbReference>
<dbReference type="EMBL" id="LJZO01000065">
    <property type="protein sequence ID" value="ROV88586.1"/>
    <property type="molecule type" value="Genomic_DNA"/>
</dbReference>
<dbReference type="OrthoDB" id="2310150at2759"/>
<evidence type="ECO:0000259" key="2">
    <source>
        <dbReference type="Pfam" id="PF00248"/>
    </source>
</evidence>
<dbReference type="InterPro" id="IPR023210">
    <property type="entry name" value="NADP_OxRdtase_dom"/>
</dbReference>
<dbReference type="Gene3D" id="3.20.20.100">
    <property type="entry name" value="NADP-dependent oxidoreductase domain"/>
    <property type="match status" value="1"/>
</dbReference>